<proteinExistence type="predicted"/>
<evidence type="ECO:0000313" key="1">
    <source>
        <dbReference type="EMBL" id="OMH80013.1"/>
    </source>
</evidence>
<sequence length="128" mass="14881">MNAGDWFKYWSFSYKDFDRNQIKYSGHDLPNSVISQYIGFNVDSNLRTGESLCTWVKAGVTVKVLARTYMRCVELDTVSDCNGMQTRLRTKICVDQKWDALAYERYCHWNNCGLGWDGPFSKEKSVFC</sequence>
<protein>
    <submittedName>
        <fullName evidence="1">Uncharacterized protein</fullName>
    </submittedName>
</protein>
<accession>A0A1R1PGH2</accession>
<keyword evidence="2" id="KW-1185">Reference proteome</keyword>
<comment type="caution">
    <text evidence="1">The sequence shown here is derived from an EMBL/GenBank/DDBJ whole genome shotgun (WGS) entry which is preliminary data.</text>
</comment>
<name>A0A1R1PGH2_ZANCU</name>
<dbReference type="Proteomes" id="UP000188320">
    <property type="component" value="Unassembled WGS sequence"/>
</dbReference>
<dbReference type="AlphaFoldDB" id="A0A1R1PGH2"/>
<organism evidence="1 2">
    <name type="scientific">Zancudomyces culisetae</name>
    <name type="common">Gut fungus</name>
    <name type="synonym">Smittium culisetae</name>
    <dbReference type="NCBI Taxonomy" id="1213189"/>
    <lineage>
        <taxon>Eukaryota</taxon>
        <taxon>Fungi</taxon>
        <taxon>Fungi incertae sedis</taxon>
        <taxon>Zoopagomycota</taxon>
        <taxon>Kickxellomycotina</taxon>
        <taxon>Harpellomycetes</taxon>
        <taxon>Harpellales</taxon>
        <taxon>Legeriomycetaceae</taxon>
        <taxon>Zancudomyces</taxon>
    </lineage>
</organism>
<dbReference type="EMBL" id="LSSK01001328">
    <property type="protein sequence ID" value="OMH80013.1"/>
    <property type="molecule type" value="Genomic_DNA"/>
</dbReference>
<gene>
    <name evidence="1" type="ORF">AX774_g6554</name>
</gene>
<reference evidence="2" key="1">
    <citation type="submission" date="2017-01" db="EMBL/GenBank/DDBJ databases">
        <authorList>
            <person name="Wang Y."/>
            <person name="White M."/>
            <person name="Kvist S."/>
            <person name="Moncalvo J.-M."/>
        </authorList>
    </citation>
    <scope>NUCLEOTIDE SEQUENCE [LARGE SCALE GENOMIC DNA]</scope>
    <source>
        <strain evidence="2">COL-18-3</strain>
    </source>
</reference>
<evidence type="ECO:0000313" key="2">
    <source>
        <dbReference type="Proteomes" id="UP000188320"/>
    </source>
</evidence>